<dbReference type="EMBL" id="RKHL01000001">
    <property type="protein sequence ID" value="ROR82629.1"/>
    <property type="molecule type" value="Genomic_DNA"/>
</dbReference>
<evidence type="ECO:0000313" key="1">
    <source>
        <dbReference type="EMBL" id="ROR82629.1"/>
    </source>
</evidence>
<dbReference type="InterPro" id="IPR017853">
    <property type="entry name" value="GH"/>
</dbReference>
<dbReference type="SUPFAM" id="SSF51445">
    <property type="entry name" value="(Trans)glycosidases"/>
    <property type="match status" value="1"/>
</dbReference>
<organism evidence="1 2">
    <name type="scientific">Plantibacter flavus</name>
    <dbReference type="NCBI Taxonomy" id="150123"/>
    <lineage>
        <taxon>Bacteria</taxon>
        <taxon>Bacillati</taxon>
        <taxon>Actinomycetota</taxon>
        <taxon>Actinomycetes</taxon>
        <taxon>Micrococcales</taxon>
        <taxon>Microbacteriaceae</taxon>
        <taxon>Plantibacter</taxon>
    </lineage>
</organism>
<evidence type="ECO:0008006" key="3">
    <source>
        <dbReference type="Google" id="ProtNLM"/>
    </source>
</evidence>
<protein>
    <recommendedName>
        <fullName evidence="3">Glycosyl hydrolase</fullName>
    </recommendedName>
</protein>
<accession>A0A3N2C542</accession>
<evidence type="ECO:0000313" key="2">
    <source>
        <dbReference type="Proteomes" id="UP000266915"/>
    </source>
</evidence>
<dbReference type="Proteomes" id="UP000266915">
    <property type="component" value="Unassembled WGS sequence"/>
</dbReference>
<reference evidence="1 2" key="1">
    <citation type="submission" date="2018-11" db="EMBL/GenBank/DDBJ databases">
        <title>Sequencing the genomes of 1000 actinobacteria strains.</title>
        <authorList>
            <person name="Klenk H.-P."/>
        </authorList>
    </citation>
    <scope>NUCLEOTIDE SEQUENCE [LARGE SCALE GENOMIC DNA]</scope>
    <source>
        <strain evidence="1 2">DSM 14012</strain>
    </source>
</reference>
<keyword evidence="2" id="KW-1185">Reference proteome</keyword>
<dbReference type="AlphaFoldDB" id="A0A3N2C542"/>
<dbReference type="Gene3D" id="3.20.20.80">
    <property type="entry name" value="Glycosidases"/>
    <property type="match status" value="1"/>
</dbReference>
<gene>
    <name evidence="1" type="ORF">EDD42_2721</name>
</gene>
<name>A0A3N2C542_9MICO</name>
<sequence length="424" mass="46718">MSDPVTDHTPRFGANYTPSKDWMFQWMGIDADVVRGDFEALARLGLDHVRVFPLWPVLQPNRTLIRRQALDDISLVADLAAEFGLDIAVDVIQGHMSGFDFVPAWLLNWHDGNMFVDEAAVDAQASLVSAVYDAVRDRPNLIGLTLGNELNQFQLPNPAAMPADSDQVAHWLTRLLEAPVDPDPRHLLTHSENDHLWYRDGHPFLPVHASRLGDITTVHSWIFNGTAKRYGGLSPQSVRHAEWMIELSKAFATDVERQVWLQEVGAPSMNLADAEMPEFAARTVEAALSTPGLYGITWWCSHDVSRSLGDYKDLEYSLGLLDVDNTVKPLGHRFAELVADARTGATARVLPRTVGVVVDVDEDDLPIARADLAPGGVVFERWHELREQGEPVTVVTSRTAADPASLAKRGITAVHAVPSAGSAR</sequence>
<proteinExistence type="predicted"/>
<comment type="caution">
    <text evidence="1">The sequence shown here is derived from an EMBL/GenBank/DDBJ whole genome shotgun (WGS) entry which is preliminary data.</text>
</comment>